<reference evidence="1 2" key="1">
    <citation type="journal article" date="2018" name="Mol. Ecol.">
        <title>The obligate alkalophilic soda-lake fungus Sodiomyces alkalinus has shifted to a protein diet.</title>
        <authorList>
            <person name="Grum-Grzhimaylo A.A."/>
            <person name="Falkoski D.L."/>
            <person name="van den Heuvel J."/>
            <person name="Valero-Jimenez C.A."/>
            <person name="Min B."/>
            <person name="Choi I.G."/>
            <person name="Lipzen A."/>
            <person name="Daum C.G."/>
            <person name="Aanen D.K."/>
            <person name="Tsang A."/>
            <person name="Henrissat B."/>
            <person name="Bilanenko E.N."/>
            <person name="de Vries R.P."/>
            <person name="van Kan J.A.L."/>
            <person name="Grigoriev I.V."/>
            <person name="Debets A.J.M."/>
        </authorList>
    </citation>
    <scope>NUCLEOTIDE SEQUENCE [LARGE SCALE GENOMIC DNA]</scope>
    <source>
        <strain evidence="1 2">F11</strain>
    </source>
</reference>
<dbReference type="GeneID" id="39584087"/>
<sequence>MGFPFFLRAGVDKEERLSALAMVGLVRVDVMWERGVKVEVGGQQLAVGHRSCPGIAGMVRLLARDNPRRLEGRLTVWCCRSRLNCPPRLTVANPSNPVGAVAKLVDIGLNLVLSIREDRDRLSTGDEFVRPNWSIELREFVSESCRDAILMIWRFKPPGKLERMCLFVFCIRG</sequence>
<dbReference type="AlphaFoldDB" id="A0A3N2PMS1"/>
<gene>
    <name evidence="1" type="ORF">SODALDRAFT_71310</name>
</gene>
<proteinExistence type="predicted"/>
<dbReference type="RefSeq" id="XP_028463442.1">
    <property type="nucleotide sequence ID" value="XM_028615610.1"/>
</dbReference>
<dbReference type="Proteomes" id="UP000272025">
    <property type="component" value="Unassembled WGS sequence"/>
</dbReference>
<accession>A0A3N2PMS1</accession>
<name>A0A3N2PMS1_SODAK</name>
<protein>
    <submittedName>
        <fullName evidence="1">Uncharacterized protein</fullName>
    </submittedName>
</protein>
<dbReference type="EMBL" id="ML119061">
    <property type="protein sequence ID" value="ROT35636.1"/>
    <property type="molecule type" value="Genomic_DNA"/>
</dbReference>
<evidence type="ECO:0000313" key="1">
    <source>
        <dbReference type="EMBL" id="ROT35636.1"/>
    </source>
</evidence>
<keyword evidence="2" id="KW-1185">Reference proteome</keyword>
<organism evidence="1 2">
    <name type="scientific">Sodiomyces alkalinus (strain CBS 110278 / VKM F-3762 / F11)</name>
    <name type="common">Alkaliphilic filamentous fungus</name>
    <dbReference type="NCBI Taxonomy" id="1314773"/>
    <lineage>
        <taxon>Eukaryota</taxon>
        <taxon>Fungi</taxon>
        <taxon>Dikarya</taxon>
        <taxon>Ascomycota</taxon>
        <taxon>Pezizomycotina</taxon>
        <taxon>Sordariomycetes</taxon>
        <taxon>Hypocreomycetidae</taxon>
        <taxon>Glomerellales</taxon>
        <taxon>Plectosphaerellaceae</taxon>
        <taxon>Sodiomyces</taxon>
    </lineage>
</organism>
<evidence type="ECO:0000313" key="2">
    <source>
        <dbReference type="Proteomes" id="UP000272025"/>
    </source>
</evidence>